<dbReference type="Proteomes" id="UP000589373">
    <property type="component" value="Unassembled WGS sequence"/>
</dbReference>
<comment type="caution">
    <text evidence="1">The sequence shown here is derived from an EMBL/GenBank/DDBJ whole genome shotgun (WGS) entry which is preliminary data.</text>
</comment>
<organism evidence="1 2">
    <name type="scientific">Trichococcus flocculiformis</name>
    <dbReference type="NCBI Taxonomy" id="82803"/>
    <lineage>
        <taxon>Bacteria</taxon>
        <taxon>Bacillati</taxon>
        <taxon>Bacillota</taxon>
        <taxon>Bacilli</taxon>
        <taxon>Lactobacillales</taxon>
        <taxon>Carnobacteriaceae</taxon>
        <taxon>Trichococcus</taxon>
    </lineage>
</organism>
<reference evidence="1 2" key="1">
    <citation type="journal article" date="2020" name="Biotechnol. Biofuels">
        <title>New insights from the biogas microbiome by comprehensive genome-resolved metagenomics of nearly 1600 species originating from multiple anaerobic digesters.</title>
        <authorList>
            <person name="Campanaro S."/>
            <person name="Treu L."/>
            <person name="Rodriguez-R L.M."/>
            <person name="Kovalovszki A."/>
            <person name="Ziels R.M."/>
            <person name="Maus I."/>
            <person name="Zhu X."/>
            <person name="Kougias P.G."/>
            <person name="Basile A."/>
            <person name="Luo G."/>
            <person name="Schluter A."/>
            <person name="Konstantinidis K.T."/>
            <person name="Angelidaki I."/>
        </authorList>
    </citation>
    <scope>NUCLEOTIDE SEQUENCE [LARGE SCALE GENOMIC DNA]</scope>
    <source>
        <strain evidence="1">AS07pgkLD_105</strain>
    </source>
</reference>
<dbReference type="AlphaFoldDB" id="A0A847D729"/>
<proteinExistence type="predicted"/>
<keyword evidence="1" id="KW-0808">Transferase</keyword>
<evidence type="ECO:0000313" key="2">
    <source>
        <dbReference type="Proteomes" id="UP000589373"/>
    </source>
</evidence>
<sequence length="78" mass="8995">MARLTTQEFEKAEKNSTKLHNKVVATYTIVHADNEKVVQIDTYGSEERKFIGKCSQSIQIDKEMARRIMEIFAEEGMV</sequence>
<dbReference type="GO" id="GO:0016740">
    <property type="term" value="F:transferase activity"/>
    <property type="evidence" value="ECO:0007669"/>
    <property type="project" value="UniProtKB-KW"/>
</dbReference>
<dbReference type="EMBL" id="JAAZCD010000193">
    <property type="protein sequence ID" value="NLD32287.1"/>
    <property type="molecule type" value="Genomic_DNA"/>
</dbReference>
<name>A0A847D729_9LACT</name>
<gene>
    <name evidence="1" type="ORF">GX662_08525</name>
</gene>
<dbReference type="RefSeq" id="WP_276646721.1">
    <property type="nucleotide sequence ID" value="NZ_JAAZCD010000193.1"/>
</dbReference>
<evidence type="ECO:0000313" key="1">
    <source>
        <dbReference type="EMBL" id="NLD32287.1"/>
    </source>
</evidence>
<accession>A0A847D729</accession>
<protein>
    <submittedName>
        <fullName evidence="1">Methionyl-tRNA formyltransferase</fullName>
    </submittedName>
</protein>